<dbReference type="InterPro" id="IPR003423">
    <property type="entry name" value="OMP_efflux"/>
</dbReference>
<keyword evidence="7 9" id="KW-0564">Palmitate</keyword>
<evidence type="ECO:0000256" key="8">
    <source>
        <dbReference type="ARBA" id="ARBA00023288"/>
    </source>
</evidence>
<dbReference type="PROSITE" id="PS51257">
    <property type="entry name" value="PROKAR_LIPOPROTEIN"/>
    <property type="match status" value="1"/>
</dbReference>
<dbReference type="SUPFAM" id="SSF56954">
    <property type="entry name" value="Outer membrane efflux proteins (OEP)"/>
    <property type="match status" value="1"/>
</dbReference>
<dbReference type="GO" id="GO:0005886">
    <property type="term" value="C:plasma membrane"/>
    <property type="evidence" value="ECO:0007669"/>
    <property type="project" value="UniProtKB-SubCell"/>
</dbReference>
<evidence type="ECO:0000313" key="11">
    <source>
        <dbReference type="Proteomes" id="UP000279384"/>
    </source>
</evidence>
<dbReference type="Gene3D" id="2.20.200.10">
    <property type="entry name" value="Outer membrane efflux proteins (OEP)"/>
    <property type="match status" value="1"/>
</dbReference>
<keyword evidence="4 9" id="KW-0812">Transmembrane</keyword>
<evidence type="ECO:0000256" key="7">
    <source>
        <dbReference type="ARBA" id="ARBA00023139"/>
    </source>
</evidence>
<name>A0A495B432_VOGIN</name>
<keyword evidence="8 9" id="KW-0449">Lipoprotein</keyword>
<gene>
    <name evidence="10" type="ORF">C8E02_2818</name>
</gene>
<evidence type="ECO:0000256" key="6">
    <source>
        <dbReference type="ARBA" id="ARBA00023136"/>
    </source>
</evidence>
<dbReference type="RefSeq" id="WP_120811584.1">
    <property type="nucleotide sequence ID" value="NZ_RBID01000017.1"/>
</dbReference>
<dbReference type="InterPro" id="IPR010131">
    <property type="entry name" value="MdtP/NodT-like"/>
</dbReference>
<evidence type="ECO:0000256" key="1">
    <source>
        <dbReference type="ARBA" id="ARBA00004370"/>
    </source>
</evidence>
<dbReference type="AlphaFoldDB" id="A0A495B432"/>
<dbReference type="Pfam" id="PF02321">
    <property type="entry name" value="OEP"/>
    <property type="match status" value="2"/>
</dbReference>
<dbReference type="PANTHER" id="PTHR30203">
    <property type="entry name" value="OUTER MEMBRANE CATION EFFLUX PROTEIN"/>
    <property type="match status" value="1"/>
</dbReference>
<keyword evidence="3 9" id="KW-1134">Transmembrane beta strand</keyword>
<protein>
    <submittedName>
        <fullName evidence="10">NodT family efflux transporter outer membrane factor (OMF) lipoprotein</fullName>
    </submittedName>
</protein>
<accession>A0A495B432</accession>
<evidence type="ECO:0000256" key="2">
    <source>
        <dbReference type="ARBA" id="ARBA00007613"/>
    </source>
</evidence>
<dbReference type="PANTHER" id="PTHR30203:SF20">
    <property type="entry name" value="MULTIDRUG RESISTANCE OUTER MEMBRANE PROTEIN MDTP-RELATED"/>
    <property type="match status" value="1"/>
</dbReference>
<evidence type="ECO:0000256" key="5">
    <source>
        <dbReference type="ARBA" id="ARBA00022729"/>
    </source>
</evidence>
<dbReference type="NCBIfam" id="TIGR01845">
    <property type="entry name" value="outer_NodT"/>
    <property type="match status" value="1"/>
</dbReference>
<dbReference type="Gene3D" id="1.20.1600.10">
    <property type="entry name" value="Outer membrane efflux proteins (OEP)"/>
    <property type="match status" value="1"/>
</dbReference>
<comment type="similarity">
    <text evidence="2 9">Belongs to the outer membrane factor (OMF) (TC 1.B.17) family.</text>
</comment>
<feature type="signal peptide" evidence="9">
    <location>
        <begin position="1"/>
        <end position="26"/>
    </location>
</feature>
<comment type="caution">
    <text evidence="10">The sequence shown here is derived from an EMBL/GenBank/DDBJ whole genome shotgun (WGS) entry which is preliminary data.</text>
</comment>
<evidence type="ECO:0000256" key="4">
    <source>
        <dbReference type="ARBA" id="ARBA00022692"/>
    </source>
</evidence>
<dbReference type="Proteomes" id="UP000279384">
    <property type="component" value="Unassembled WGS sequence"/>
</dbReference>
<keyword evidence="5 9" id="KW-0732">Signal</keyword>
<evidence type="ECO:0000256" key="9">
    <source>
        <dbReference type="RuleBase" id="RU362097"/>
    </source>
</evidence>
<reference evidence="10 11" key="1">
    <citation type="submission" date="2018-10" db="EMBL/GenBank/DDBJ databases">
        <title>Genomic Encyclopedia of Type Strains, Phase IV (KMG-IV): sequencing the most valuable type-strain genomes for metagenomic binning, comparative biology and taxonomic classification.</title>
        <authorList>
            <person name="Goeker M."/>
        </authorList>
    </citation>
    <scope>NUCLEOTIDE SEQUENCE [LARGE SCALE GENOMIC DNA]</scope>
    <source>
        <strain evidence="10 11">DSM 3303</strain>
    </source>
</reference>
<evidence type="ECO:0000256" key="3">
    <source>
        <dbReference type="ARBA" id="ARBA00022452"/>
    </source>
</evidence>
<dbReference type="EMBL" id="RBID01000017">
    <property type="protein sequence ID" value="RKQ55440.1"/>
    <property type="molecule type" value="Genomic_DNA"/>
</dbReference>
<keyword evidence="6 9" id="KW-0472">Membrane</keyword>
<comment type="subcellular location">
    <subcellularLocation>
        <location evidence="9">Cell membrane</location>
        <topology evidence="9">Lipid-anchor</topology>
    </subcellularLocation>
    <subcellularLocation>
        <location evidence="1">Membrane</location>
    </subcellularLocation>
</comment>
<evidence type="ECO:0000313" key="10">
    <source>
        <dbReference type="EMBL" id="RKQ55440.1"/>
    </source>
</evidence>
<feature type="chain" id="PRO_5019613891" evidence="9">
    <location>
        <begin position="27"/>
        <end position="482"/>
    </location>
</feature>
<dbReference type="GO" id="GO:0015562">
    <property type="term" value="F:efflux transmembrane transporter activity"/>
    <property type="evidence" value="ECO:0007669"/>
    <property type="project" value="InterPro"/>
</dbReference>
<organism evidence="10 11">
    <name type="scientific">Vogesella indigofera</name>
    <name type="common">Pseudomonas indigofera</name>
    <dbReference type="NCBI Taxonomy" id="45465"/>
    <lineage>
        <taxon>Bacteria</taxon>
        <taxon>Pseudomonadati</taxon>
        <taxon>Pseudomonadota</taxon>
        <taxon>Betaproteobacteria</taxon>
        <taxon>Neisseriales</taxon>
        <taxon>Chromobacteriaceae</taxon>
        <taxon>Vogesella</taxon>
    </lineage>
</organism>
<sequence length="482" mass="51247">MPAYPRNSARNIACNGLVLAFTAALAACASVPDLGPQPQLHTPEKLQSSQSLAGTGNSWAGQQWWQRYGDAQLTQLMAEALANAPDLATAQARILKAEGYAQQAGASRLPGVDLNSSVMRQKQSYNNGTPRAAMPQGFNTSARVALDFSYELDFWGKNRASVAAATSELAAAQAEAAQTRLMLTSAIAAAYAELARLHADRDATTQAVEVRRRSEALLNERQRNGLETLGSGYQAESRRAGAEADLIAVDEAIALQRNKLAALTGAGPDRGQSIARPSVDLSQAQGLPSEVQAELIGRRPDLVAARLRAEAAAKRIDVAHAGFYPNVNLGAYLGVQSLGIDMLSKGGAGIAGIGPAISLPIFRGGQLEGGYRVARAEYDSAVASYNQTLAQALREVADAVTQQRMLDPQLQLRKASLQAAQLAYRVSLERYQGGLGNYLTVLNTEDSVINARRVLTDLQSQQFTQDVALIKALGGGYQSDRT</sequence>
<proteinExistence type="inferred from homology"/>